<keyword evidence="2" id="KW-1185">Reference proteome</keyword>
<sequence length="205" mass="22784">MRDASCSALMGHPSIARGRNAGRRHGSALIPPSIAAMARDRLDSQNVIGGMYYLCLERCAACSDPLMSGLDPARLRAFRLGDAPFARDLRRMLTVFSFCGRIDSVSSGIVLPQIRALADCMKTTRPDGVDSLRLVLSAEQVDETAWGLLLALVKDAELTTLSEVTEALYAAQRMQRQLVQQHYEELMLLLSRMAEGPYREHRRLY</sequence>
<accession>A0A328P646</accession>
<proteinExistence type="predicted"/>
<dbReference type="Proteomes" id="UP000248926">
    <property type="component" value="Unassembled WGS sequence"/>
</dbReference>
<dbReference type="AlphaFoldDB" id="A0A328P646"/>
<evidence type="ECO:0000313" key="2">
    <source>
        <dbReference type="Proteomes" id="UP000248926"/>
    </source>
</evidence>
<organism evidence="1 2">
    <name type="scientific">Dyella jiangningensis</name>
    <dbReference type="NCBI Taxonomy" id="1379159"/>
    <lineage>
        <taxon>Bacteria</taxon>
        <taxon>Pseudomonadati</taxon>
        <taxon>Pseudomonadota</taxon>
        <taxon>Gammaproteobacteria</taxon>
        <taxon>Lysobacterales</taxon>
        <taxon>Rhodanobacteraceae</taxon>
        <taxon>Dyella</taxon>
    </lineage>
</organism>
<comment type="caution">
    <text evidence="1">The sequence shown here is derived from an EMBL/GenBank/DDBJ whole genome shotgun (WGS) entry which is preliminary data.</text>
</comment>
<protein>
    <submittedName>
        <fullName evidence="1">Uncharacterized protein</fullName>
    </submittedName>
</protein>
<evidence type="ECO:0000313" key="1">
    <source>
        <dbReference type="EMBL" id="RAO76212.1"/>
    </source>
</evidence>
<name>A0A328P646_9GAMM</name>
<dbReference type="EMBL" id="NFZS01000002">
    <property type="protein sequence ID" value="RAO76212.1"/>
    <property type="molecule type" value="Genomic_DNA"/>
</dbReference>
<gene>
    <name evidence="1" type="ORF">CA260_10975</name>
</gene>
<reference evidence="1 2" key="1">
    <citation type="journal article" date="2018" name="Genet. Mol. Biol.">
        <title>The genome sequence of Dyella jiangningensis FCAV SCS01 from a lignocellulose-decomposing microbial consortium metagenome reveals potential for biotechnological applications.</title>
        <authorList>
            <person name="Desiderato J.G."/>
            <person name="Alvarenga D.O."/>
            <person name="Constancio M.T.L."/>
            <person name="Alves L.M.C."/>
            <person name="Varani A.M."/>
        </authorList>
    </citation>
    <scope>NUCLEOTIDE SEQUENCE [LARGE SCALE GENOMIC DNA]</scope>
    <source>
        <strain evidence="1 2">FCAV SCS01</strain>
    </source>
</reference>